<keyword evidence="4" id="KW-1003">Cell membrane</keyword>
<dbReference type="GO" id="GO:0055085">
    <property type="term" value="P:transmembrane transport"/>
    <property type="evidence" value="ECO:0007669"/>
    <property type="project" value="InterPro"/>
</dbReference>
<evidence type="ECO:0000256" key="8">
    <source>
        <dbReference type="ARBA" id="ARBA00022989"/>
    </source>
</evidence>
<evidence type="ECO:0000313" key="12">
    <source>
        <dbReference type="EMBL" id="CCQ89861.1"/>
    </source>
</evidence>
<dbReference type="InterPro" id="IPR003538">
    <property type="entry name" value="TonB"/>
</dbReference>
<dbReference type="PRINTS" id="PR01374">
    <property type="entry name" value="TONBPROTEIN"/>
</dbReference>
<comment type="caution">
    <text evidence="12">The sequence shown here is derived from an EMBL/GenBank/DDBJ whole genome shotgun (WGS) entry which is preliminary data.</text>
</comment>
<evidence type="ECO:0000256" key="6">
    <source>
        <dbReference type="ARBA" id="ARBA00022692"/>
    </source>
</evidence>
<keyword evidence="5" id="KW-0997">Cell inner membrane</keyword>
<dbReference type="RefSeq" id="WP_005006720.1">
    <property type="nucleotide sequence ID" value="NZ_HG422173.1"/>
</dbReference>
<feature type="compositionally biased region" description="Polar residues" evidence="10">
    <location>
        <begin position="17"/>
        <end position="28"/>
    </location>
</feature>
<dbReference type="Proteomes" id="UP000011704">
    <property type="component" value="Unassembled WGS sequence"/>
</dbReference>
<dbReference type="Pfam" id="PF03544">
    <property type="entry name" value="TonB_C"/>
    <property type="match status" value="1"/>
</dbReference>
<feature type="compositionally biased region" description="Basic and acidic residues" evidence="10">
    <location>
        <begin position="73"/>
        <end position="98"/>
    </location>
</feature>
<dbReference type="PANTHER" id="PTHR33446">
    <property type="entry name" value="PROTEIN TONB-RELATED"/>
    <property type="match status" value="1"/>
</dbReference>
<feature type="compositionally biased region" description="Basic and acidic residues" evidence="10">
    <location>
        <begin position="48"/>
        <end position="64"/>
    </location>
</feature>
<reference evidence="12 13" key="1">
    <citation type="journal article" date="2013" name="Front. Microbiol.">
        <title>The genome of Nitrospina gracilis illuminates the metabolism and evolution of the major marine nitrite oxidizer.</title>
        <authorList>
            <person name="Luecker S."/>
            <person name="Nowka B."/>
            <person name="Rattei T."/>
            <person name="Spieck E."/>
            <person name="and Daims H."/>
        </authorList>
    </citation>
    <scope>NUCLEOTIDE SEQUENCE [LARGE SCALE GENOMIC DNA]</scope>
    <source>
        <strain evidence="12 13">3/211</strain>
    </source>
</reference>
<dbReference type="GO" id="GO:0098797">
    <property type="term" value="C:plasma membrane protein complex"/>
    <property type="evidence" value="ECO:0007669"/>
    <property type="project" value="TreeGrafter"/>
</dbReference>
<dbReference type="HOGENOM" id="CLU_979202_0_0_0"/>
<evidence type="ECO:0000256" key="7">
    <source>
        <dbReference type="ARBA" id="ARBA00022927"/>
    </source>
</evidence>
<evidence type="ECO:0000256" key="1">
    <source>
        <dbReference type="ARBA" id="ARBA00004383"/>
    </source>
</evidence>
<dbReference type="GO" id="GO:0015031">
    <property type="term" value="P:protein transport"/>
    <property type="evidence" value="ECO:0007669"/>
    <property type="project" value="UniProtKB-KW"/>
</dbReference>
<proteinExistence type="inferred from homology"/>
<evidence type="ECO:0000256" key="5">
    <source>
        <dbReference type="ARBA" id="ARBA00022519"/>
    </source>
</evidence>
<dbReference type="PANTHER" id="PTHR33446:SF2">
    <property type="entry name" value="PROTEIN TONB"/>
    <property type="match status" value="1"/>
</dbReference>
<evidence type="ECO:0000259" key="11">
    <source>
        <dbReference type="PROSITE" id="PS52015"/>
    </source>
</evidence>
<dbReference type="STRING" id="1266370.NITGR_170118"/>
<dbReference type="GO" id="GO:0031992">
    <property type="term" value="F:energy transducer activity"/>
    <property type="evidence" value="ECO:0007669"/>
    <property type="project" value="InterPro"/>
</dbReference>
<organism evidence="12 13">
    <name type="scientific">Nitrospina gracilis (strain 3/211)</name>
    <dbReference type="NCBI Taxonomy" id="1266370"/>
    <lineage>
        <taxon>Bacteria</taxon>
        <taxon>Pseudomonadati</taxon>
        <taxon>Nitrospinota/Tectimicrobiota group</taxon>
        <taxon>Nitrospinota</taxon>
        <taxon>Nitrospinia</taxon>
        <taxon>Nitrospinales</taxon>
        <taxon>Nitrospinaceae</taxon>
        <taxon>Nitrospina</taxon>
    </lineage>
</organism>
<dbReference type="GO" id="GO:0030288">
    <property type="term" value="C:outer membrane-bounded periplasmic space"/>
    <property type="evidence" value="ECO:0007669"/>
    <property type="project" value="InterPro"/>
</dbReference>
<evidence type="ECO:0000256" key="9">
    <source>
        <dbReference type="ARBA" id="ARBA00023136"/>
    </source>
</evidence>
<evidence type="ECO:0000256" key="3">
    <source>
        <dbReference type="ARBA" id="ARBA00022448"/>
    </source>
</evidence>
<feature type="domain" description="TonB C-terminal" evidence="11">
    <location>
        <begin position="149"/>
        <end position="246"/>
    </location>
</feature>
<dbReference type="InterPro" id="IPR037682">
    <property type="entry name" value="TonB_C"/>
</dbReference>
<dbReference type="PROSITE" id="PS52015">
    <property type="entry name" value="TONB_CTD"/>
    <property type="match status" value="1"/>
</dbReference>
<evidence type="ECO:0000256" key="2">
    <source>
        <dbReference type="ARBA" id="ARBA00006555"/>
    </source>
</evidence>
<dbReference type="InParanoid" id="M1Z9L1"/>
<dbReference type="AlphaFoldDB" id="M1Z9L1"/>
<evidence type="ECO:0000256" key="10">
    <source>
        <dbReference type="SAM" id="MobiDB-lite"/>
    </source>
</evidence>
<dbReference type="Gene3D" id="3.30.1150.10">
    <property type="match status" value="1"/>
</dbReference>
<keyword evidence="9" id="KW-0472">Membrane</keyword>
<keyword evidence="6" id="KW-0812">Transmembrane</keyword>
<keyword evidence="13" id="KW-1185">Reference proteome</keyword>
<gene>
    <name evidence="12" type="ORF">NITGR_170118</name>
</gene>
<evidence type="ECO:0000313" key="13">
    <source>
        <dbReference type="Proteomes" id="UP000011704"/>
    </source>
</evidence>
<dbReference type="EMBL" id="CAQJ01000019">
    <property type="protein sequence ID" value="CCQ89861.1"/>
    <property type="molecule type" value="Genomic_DNA"/>
</dbReference>
<dbReference type="InterPro" id="IPR006260">
    <property type="entry name" value="TonB/TolA_C"/>
</dbReference>
<dbReference type="SUPFAM" id="SSF74653">
    <property type="entry name" value="TolA/TonB C-terminal domain"/>
    <property type="match status" value="1"/>
</dbReference>
<keyword evidence="7" id="KW-0653">Protein transport</keyword>
<accession>M1Z9L1</accession>
<feature type="region of interest" description="Disordered" evidence="10">
    <location>
        <begin position="1"/>
        <end position="98"/>
    </location>
</feature>
<dbReference type="GO" id="GO:0015891">
    <property type="term" value="P:siderophore transport"/>
    <property type="evidence" value="ECO:0007669"/>
    <property type="project" value="InterPro"/>
</dbReference>
<keyword evidence="8" id="KW-1133">Transmembrane helix</keyword>
<sequence length="251" mass="28600">MVDPVQPQEKEPPKSSELISNANSQSKSNIEKRNNHLHASKKSLIPKPKPETMPKPEKRMELSKEFLIPPPKTPRETFEEAKTGFDKPKPEKTQEKKVTKKYSESTLALLDGFDPEKYAAIDADSMKSENPDDEDEVISLNTKEAKYASYFQRIKQQIERVWTYPEEAARHGINGRLSLRFRISRDGRLLEVLLVDASGSNLLDDAAVNAVKNAAPYYPFPVTIDRDNLSILATFIYSPAYSTYYQDKYGR</sequence>
<evidence type="ECO:0000256" key="4">
    <source>
        <dbReference type="ARBA" id="ARBA00022475"/>
    </source>
</evidence>
<dbReference type="NCBIfam" id="TIGR01352">
    <property type="entry name" value="tonB_Cterm"/>
    <property type="match status" value="1"/>
</dbReference>
<protein>
    <recommendedName>
        <fullName evidence="11">TonB C-terminal domain-containing protein</fullName>
    </recommendedName>
</protein>
<dbReference type="InterPro" id="IPR051045">
    <property type="entry name" value="TonB-dependent_transducer"/>
</dbReference>
<comment type="similarity">
    <text evidence="2">Belongs to the TonB family.</text>
</comment>
<comment type="subcellular location">
    <subcellularLocation>
        <location evidence="1">Cell inner membrane</location>
        <topology evidence="1">Single-pass membrane protein</topology>
        <orientation evidence="1">Periplasmic side</orientation>
    </subcellularLocation>
</comment>
<name>M1Z9L1_NITG3</name>
<keyword evidence="3" id="KW-0813">Transport</keyword>